<gene>
    <name evidence="7" type="ORF">SAMN02194393_01815</name>
</gene>
<dbReference type="Proteomes" id="UP000190285">
    <property type="component" value="Unassembled WGS sequence"/>
</dbReference>
<evidence type="ECO:0000313" key="8">
    <source>
        <dbReference type="Proteomes" id="UP000190285"/>
    </source>
</evidence>
<comment type="subcellular location">
    <subcellularLocation>
        <location evidence="1">Cell membrane</location>
        <topology evidence="1">Multi-pass membrane protein</topology>
    </subcellularLocation>
</comment>
<keyword evidence="3 6" id="KW-0812">Transmembrane</keyword>
<evidence type="ECO:0000256" key="6">
    <source>
        <dbReference type="SAM" id="Phobius"/>
    </source>
</evidence>
<feature type="transmembrane region" description="Helical" evidence="6">
    <location>
        <begin position="226"/>
        <end position="250"/>
    </location>
</feature>
<proteinExistence type="predicted"/>
<dbReference type="EMBL" id="FUZT01000004">
    <property type="protein sequence ID" value="SKC63050.1"/>
    <property type="molecule type" value="Genomic_DNA"/>
</dbReference>
<evidence type="ECO:0000256" key="5">
    <source>
        <dbReference type="ARBA" id="ARBA00023136"/>
    </source>
</evidence>
<dbReference type="PANTHER" id="PTHR43370:SF2">
    <property type="entry name" value="ABC TRANSPORTER PERMEASE PROTEIN"/>
    <property type="match status" value="1"/>
</dbReference>
<protein>
    <submittedName>
        <fullName evidence="7">Nucleoside ABC transporter membrane protein</fullName>
    </submittedName>
</protein>
<dbReference type="GO" id="GO:0005886">
    <property type="term" value="C:plasma membrane"/>
    <property type="evidence" value="ECO:0007669"/>
    <property type="project" value="UniProtKB-SubCell"/>
</dbReference>
<reference evidence="7 8" key="1">
    <citation type="submission" date="2017-02" db="EMBL/GenBank/DDBJ databases">
        <authorList>
            <person name="Peterson S.W."/>
        </authorList>
    </citation>
    <scope>NUCLEOTIDE SEQUENCE [LARGE SCALE GENOMIC DNA]</scope>
    <source>
        <strain evidence="7 8">M1</strain>
    </source>
</reference>
<dbReference type="InterPro" id="IPR001851">
    <property type="entry name" value="ABC_transp_permease"/>
</dbReference>
<accession>A0A1T5KHB8</accession>
<feature type="transmembrane region" description="Helical" evidence="6">
    <location>
        <begin position="89"/>
        <end position="110"/>
    </location>
</feature>
<feature type="transmembrane region" description="Helical" evidence="6">
    <location>
        <begin position="270"/>
        <end position="287"/>
    </location>
</feature>
<evidence type="ECO:0000256" key="4">
    <source>
        <dbReference type="ARBA" id="ARBA00022989"/>
    </source>
</evidence>
<evidence type="ECO:0000256" key="2">
    <source>
        <dbReference type="ARBA" id="ARBA00022475"/>
    </source>
</evidence>
<dbReference type="Pfam" id="PF02653">
    <property type="entry name" value="BPD_transp_2"/>
    <property type="match status" value="1"/>
</dbReference>
<feature type="transmembrane region" description="Helical" evidence="6">
    <location>
        <begin position="60"/>
        <end position="83"/>
    </location>
</feature>
<feature type="transmembrane region" description="Helical" evidence="6">
    <location>
        <begin position="192"/>
        <end position="214"/>
    </location>
</feature>
<feature type="transmembrane region" description="Helical" evidence="6">
    <location>
        <begin position="35"/>
        <end position="53"/>
    </location>
</feature>
<dbReference type="AlphaFoldDB" id="A0A1T5KHB8"/>
<organism evidence="7 8">
    <name type="scientific">Maledivibacter halophilus</name>
    <dbReference type="NCBI Taxonomy" id="36842"/>
    <lineage>
        <taxon>Bacteria</taxon>
        <taxon>Bacillati</taxon>
        <taxon>Bacillota</taxon>
        <taxon>Clostridia</taxon>
        <taxon>Peptostreptococcales</taxon>
        <taxon>Caminicellaceae</taxon>
        <taxon>Maledivibacter</taxon>
    </lineage>
</organism>
<name>A0A1T5KHB8_9FIRM</name>
<keyword evidence="8" id="KW-1185">Reference proteome</keyword>
<dbReference type="RefSeq" id="WP_079491017.1">
    <property type="nucleotide sequence ID" value="NZ_FUZT01000004.1"/>
</dbReference>
<feature type="transmembrane region" description="Helical" evidence="6">
    <location>
        <begin position="145"/>
        <end position="163"/>
    </location>
</feature>
<dbReference type="OrthoDB" id="9792579at2"/>
<keyword evidence="2" id="KW-1003">Cell membrane</keyword>
<dbReference type="CDD" id="cd06580">
    <property type="entry name" value="TM_PBP1_transp_TpRbsC_like"/>
    <property type="match status" value="1"/>
</dbReference>
<evidence type="ECO:0000313" key="7">
    <source>
        <dbReference type="EMBL" id="SKC63050.1"/>
    </source>
</evidence>
<sequence length="310" mass="33314">MAIIAFLSAAVQSGTPLLFATLGEIMTEKSGNLNLGVEGMMLMGAVVGFQVGLLTSSPILALFGAAGAGALTALIFAFLTITLKTNQVVTGLSLTILGTGVSSFAGQVLIGEVVPQAIKEFFKPVEIPVIGKIPFVGEILFQHNLFIYLGYIMAIILGIYLYYTRKGLNLRMVGENPSAADASGINVDLYKYIHILIGGALCGLGGAYLSLVYVPAWQENVTAGRGWIAVALVIFATWSPYKALIGSYFFGGLDIIGFRLQKYDIKISQYIVDMLPYVVTILVLIIVSTKKGKEHMPPEGLGNPYFREER</sequence>
<keyword evidence="4 6" id="KW-1133">Transmembrane helix</keyword>
<dbReference type="PANTHER" id="PTHR43370">
    <property type="entry name" value="SUGAR ABC TRANSPORTER INTEGRAL MEMBRANE PROTEIN-RELATED"/>
    <property type="match status" value="1"/>
</dbReference>
<keyword evidence="5 6" id="KW-0472">Membrane</keyword>
<evidence type="ECO:0000256" key="3">
    <source>
        <dbReference type="ARBA" id="ARBA00022692"/>
    </source>
</evidence>
<evidence type="ECO:0000256" key="1">
    <source>
        <dbReference type="ARBA" id="ARBA00004651"/>
    </source>
</evidence>
<dbReference type="STRING" id="36842.SAMN02194393_01815"/>
<dbReference type="GO" id="GO:0022857">
    <property type="term" value="F:transmembrane transporter activity"/>
    <property type="evidence" value="ECO:0007669"/>
    <property type="project" value="InterPro"/>
</dbReference>